<name>A0AAE3GMC6_9PSEU</name>
<gene>
    <name evidence="3" type="ORF">LX83_007111</name>
</gene>
<keyword evidence="1" id="KW-0812">Transmembrane</keyword>
<dbReference type="AlphaFoldDB" id="A0AAE3GMC6"/>
<dbReference type="InterPro" id="IPR019692">
    <property type="entry name" value="CFP-6_PH"/>
</dbReference>
<feature type="transmembrane region" description="Helical" evidence="1">
    <location>
        <begin position="65"/>
        <end position="82"/>
    </location>
</feature>
<evidence type="ECO:0000313" key="3">
    <source>
        <dbReference type="EMBL" id="MCP2170220.1"/>
    </source>
</evidence>
<comment type="caution">
    <text evidence="3">The sequence shown here is derived from an EMBL/GenBank/DDBJ whole genome shotgun (WGS) entry which is preliminary data.</text>
</comment>
<evidence type="ECO:0000256" key="1">
    <source>
        <dbReference type="SAM" id="Phobius"/>
    </source>
</evidence>
<dbReference type="EMBL" id="JAMTCK010000027">
    <property type="protein sequence ID" value="MCP2170220.1"/>
    <property type="molecule type" value="Genomic_DNA"/>
</dbReference>
<dbReference type="Proteomes" id="UP001206128">
    <property type="component" value="Unassembled WGS sequence"/>
</dbReference>
<proteinExistence type="predicted"/>
<protein>
    <submittedName>
        <fullName evidence="3">PH domain-containing protein</fullName>
    </submittedName>
</protein>
<accession>A0AAE3GMC6</accession>
<reference evidence="3" key="1">
    <citation type="submission" date="2022-06" db="EMBL/GenBank/DDBJ databases">
        <title>Genomic Encyclopedia of Archaeal and Bacterial Type Strains, Phase II (KMG-II): from individual species to whole genera.</title>
        <authorList>
            <person name="Goeker M."/>
        </authorList>
    </citation>
    <scope>NUCLEOTIDE SEQUENCE</scope>
    <source>
        <strain evidence="3">DSM 43935</strain>
    </source>
</reference>
<dbReference type="Pfam" id="PF10756">
    <property type="entry name" value="bPH_6"/>
    <property type="match status" value="1"/>
</dbReference>
<evidence type="ECO:0000259" key="2">
    <source>
        <dbReference type="Pfam" id="PF10756"/>
    </source>
</evidence>
<keyword evidence="1" id="KW-0472">Membrane</keyword>
<evidence type="ECO:0000313" key="4">
    <source>
        <dbReference type="Proteomes" id="UP001206128"/>
    </source>
</evidence>
<keyword evidence="1" id="KW-1133">Transmembrane helix</keyword>
<dbReference type="RefSeq" id="WP_253780236.1">
    <property type="nucleotide sequence ID" value="NZ_JAMTCK010000027.1"/>
</dbReference>
<sequence>MTETEPSADLAGEQPLTVRPRRARVVAGCVAVLLVVVFAVVAVLLRAPDGEKSSTGVYFRPSDQVAMLGLGVLLAVGALLFTRPRVRADATGIEVRNIFTTQRFAWTDVLYLSFPDGAAWARLELPDDEYISVMAVQAADREHAVQAMRSLRGLHRKATEA</sequence>
<feature type="transmembrane region" description="Helical" evidence="1">
    <location>
        <begin position="25"/>
        <end position="45"/>
    </location>
</feature>
<organism evidence="3 4">
    <name type="scientific">Goodfellowiella coeruleoviolacea</name>
    <dbReference type="NCBI Taxonomy" id="334858"/>
    <lineage>
        <taxon>Bacteria</taxon>
        <taxon>Bacillati</taxon>
        <taxon>Actinomycetota</taxon>
        <taxon>Actinomycetes</taxon>
        <taxon>Pseudonocardiales</taxon>
        <taxon>Pseudonocardiaceae</taxon>
        <taxon>Goodfellowiella</taxon>
    </lineage>
</organism>
<keyword evidence="4" id="KW-1185">Reference proteome</keyword>
<feature type="domain" description="Low molecular weight protein antigen 6 PH" evidence="2">
    <location>
        <begin position="83"/>
        <end position="152"/>
    </location>
</feature>